<sequence length="117" mass="14085">MVEMYIQSGKLEVCQELLKKCLKYNKSCIKAYEYFGLIMEKEQNFFEAVKYYEYIWNNLNHQNPDDDDNDDDNHDDDDDDGNDNEKAILSYDFYYYTIDVQVLDNLYELSKLCNIIH</sequence>
<reference evidence="3 4" key="1">
    <citation type="submission" date="2018-11" db="EMBL/GenBank/DDBJ databases">
        <authorList>
            <consortium name="Pathogen Informatics"/>
        </authorList>
    </citation>
    <scope>NUCLEOTIDE SEQUENCE [LARGE SCALE GENOMIC DNA]</scope>
    <source>
        <strain evidence="3 4">Zambia</strain>
    </source>
</reference>
<dbReference type="PANTHER" id="PTHR14699:SF0">
    <property type="entry name" value="TETRATRICOPEPTIDE REPEAT PROTEIN 21 HOMOLOG"/>
    <property type="match status" value="1"/>
</dbReference>
<evidence type="ECO:0000256" key="1">
    <source>
        <dbReference type="SAM" id="MobiDB-lite"/>
    </source>
</evidence>
<proteinExistence type="predicted"/>
<dbReference type="InterPro" id="IPR011990">
    <property type="entry name" value="TPR-like_helical_dom_sf"/>
</dbReference>
<dbReference type="Gene3D" id="1.25.40.10">
    <property type="entry name" value="Tetratricopeptide repeat domain"/>
    <property type="match status" value="1"/>
</dbReference>
<keyword evidence="4" id="KW-1185">Reference proteome</keyword>
<evidence type="ECO:0000313" key="3">
    <source>
        <dbReference type="EMBL" id="VDP50528.1"/>
    </source>
</evidence>
<dbReference type="GO" id="GO:0030991">
    <property type="term" value="C:intraciliary transport particle A"/>
    <property type="evidence" value="ECO:0007669"/>
    <property type="project" value="TreeGrafter"/>
</dbReference>
<feature type="domain" description="Tetratricopeptide repeat protein 21A/21B C-terminal ARM" evidence="2">
    <location>
        <begin position="3"/>
        <end position="64"/>
    </location>
</feature>
<name>A0A3P8EUC0_9TREM</name>
<evidence type="ECO:0000259" key="2">
    <source>
        <dbReference type="Pfam" id="PF25063"/>
    </source>
</evidence>
<accession>A0A3P8EUC0</accession>
<organism evidence="3 4">
    <name type="scientific">Schistosoma margrebowiei</name>
    <dbReference type="NCBI Taxonomy" id="48269"/>
    <lineage>
        <taxon>Eukaryota</taxon>
        <taxon>Metazoa</taxon>
        <taxon>Spiralia</taxon>
        <taxon>Lophotrochozoa</taxon>
        <taxon>Platyhelminthes</taxon>
        <taxon>Trematoda</taxon>
        <taxon>Digenea</taxon>
        <taxon>Strigeidida</taxon>
        <taxon>Schistosomatoidea</taxon>
        <taxon>Schistosomatidae</taxon>
        <taxon>Schistosoma</taxon>
    </lineage>
</organism>
<gene>
    <name evidence="3" type="ORF">SMRZ_LOCUS24253</name>
</gene>
<dbReference type="InterPro" id="IPR040364">
    <property type="entry name" value="TTC21A/TTC21B"/>
</dbReference>
<feature type="region of interest" description="Disordered" evidence="1">
    <location>
        <begin position="62"/>
        <end position="83"/>
    </location>
</feature>
<evidence type="ECO:0000313" key="4">
    <source>
        <dbReference type="Proteomes" id="UP000277204"/>
    </source>
</evidence>
<feature type="compositionally biased region" description="Acidic residues" evidence="1">
    <location>
        <begin position="65"/>
        <end position="82"/>
    </location>
</feature>
<dbReference type="SUPFAM" id="SSF48452">
    <property type="entry name" value="TPR-like"/>
    <property type="match status" value="1"/>
</dbReference>
<dbReference type="GO" id="GO:0061512">
    <property type="term" value="P:protein localization to cilium"/>
    <property type="evidence" value="ECO:0007669"/>
    <property type="project" value="TreeGrafter"/>
</dbReference>
<dbReference type="InterPro" id="IPR056834">
    <property type="entry name" value="ARM_TT21_C"/>
</dbReference>
<dbReference type="Pfam" id="PF25063">
    <property type="entry name" value="ARM_TT21_C"/>
    <property type="match status" value="1"/>
</dbReference>
<dbReference type="Proteomes" id="UP000277204">
    <property type="component" value="Unassembled WGS sequence"/>
</dbReference>
<protein>
    <recommendedName>
        <fullName evidence="2">Tetratricopeptide repeat protein 21A/21B C-terminal ARM domain-containing protein</fullName>
    </recommendedName>
</protein>
<dbReference type="GO" id="GO:0035721">
    <property type="term" value="P:intraciliary retrograde transport"/>
    <property type="evidence" value="ECO:0007669"/>
    <property type="project" value="TreeGrafter"/>
</dbReference>
<dbReference type="AlphaFoldDB" id="A0A3P8EUC0"/>
<dbReference type="PANTHER" id="PTHR14699">
    <property type="entry name" value="STI2 PROTEIN-RELATED"/>
    <property type="match status" value="1"/>
</dbReference>
<dbReference type="GO" id="GO:0005929">
    <property type="term" value="C:cilium"/>
    <property type="evidence" value="ECO:0007669"/>
    <property type="project" value="GOC"/>
</dbReference>
<dbReference type="EMBL" id="UZAI01020263">
    <property type="protein sequence ID" value="VDP50528.1"/>
    <property type="molecule type" value="Genomic_DNA"/>
</dbReference>